<sequence>MAYDWTGETTRKRNRLKLATAIVLSLSIVLGIPAALSPFI</sequence>
<evidence type="ECO:0000313" key="3">
    <source>
        <dbReference type="Proteomes" id="UP001595377"/>
    </source>
</evidence>
<reference evidence="3" key="1">
    <citation type="journal article" date="2019" name="Int. J. Syst. Evol. Microbiol.">
        <title>The Global Catalogue of Microorganisms (GCM) 10K type strain sequencing project: providing services to taxonomists for standard genome sequencing and annotation.</title>
        <authorList>
            <consortium name="The Broad Institute Genomics Platform"/>
            <consortium name="The Broad Institute Genome Sequencing Center for Infectious Disease"/>
            <person name="Wu L."/>
            <person name="Ma J."/>
        </authorList>
    </citation>
    <scope>NUCLEOTIDE SEQUENCE [LARGE SCALE GENOMIC DNA]</scope>
    <source>
        <strain evidence="3">KCTC 52677</strain>
    </source>
</reference>
<dbReference type="Proteomes" id="UP001595377">
    <property type="component" value="Unassembled WGS sequence"/>
</dbReference>
<keyword evidence="3" id="KW-1185">Reference proteome</keyword>
<keyword evidence="1" id="KW-0472">Membrane</keyword>
<organism evidence="2 3">
    <name type="scientific">Shinella pollutisoli</name>
    <dbReference type="NCBI Taxonomy" id="2250594"/>
    <lineage>
        <taxon>Bacteria</taxon>
        <taxon>Pseudomonadati</taxon>
        <taxon>Pseudomonadota</taxon>
        <taxon>Alphaproteobacteria</taxon>
        <taxon>Hyphomicrobiales</taxon>
        <taxon>Rhizobiaceae</taxon>
        <taxon>Shinella</taxon>
    </lineage>
</organism>
<comment type="caution">
    <text evidence="2">The sequence shown here is derived from an EMBL/GenBank/DDBJ whole genome shotgun (WGS) entry which is preliminary data.</text>
</comment>
<gene>
    <name evidence="2" type="ORF">ACFOHH_18130</name>
</gene>
<evidence type="ECO:0000256" key="1">
    <source>
        <dbReference type="SAM" id="Phobius"/>
    </source>
</evidence>
<proteinExistence type="predicted"/>
<keyword evidence="1" id="KW-1133">Transmembrane helix</keyword>
<dbReference type="EMBL" id="JBHRSP010000031">
    <property type="protein sequence ID" value="MFC3075034.1"/>
    <property type="molecule type" value="Genomic_DNA"/>
</dbReference>
<feature type="transmembrane region" description="Helical" evidence="1">
    <location>
        <begin position="18"/>
        <end position="36"/>
    </location>
</feature>
<protein>
    <submittedName>
        <fullName evidence="2">Uncharacterized protein</fullName>
    </submittedName>
</protein>
<keyword evidence="1" id="KW-0812">Transmembrane</keyword>
<dbReference type="RefSeq" id="WP_257318196.1">
    <property type="nucleotide sequence ID" value="NZ_JANFDG010000043.1"/>
</dbReference>
<name>A0ABV7DKS5_9HYPH</name>
<evidence type="ECO:0000313" key="2">
    <source>
        <dbReference type="EMBL" id="MFC3075034.1"/>
    </source>
</evidence>
<accession>A0ABV7DKS5</accession>